<name>A0A2I6QQU6_9CAUD</name>
<protein>
    <recommendedName>
        <fullName evidence="3">Sporulation protein Cse60</fullName>
    </recommendedName>
</protein>
<accession>A0A2I6QQU6</accession>
<organism evidence="1 2">
    <name type="scientific">Streptococcus phage vB_SthS_VA214</name>
    <dbReference type="NCBI Taxonomy" id="2069608"/>
    <lineage>
        <taxon>Viruses</taxon>
        <taxon>Duplodnaviria</taxon>
        <taxon>Heunggongvirae</taxon>
        <taxon>Uroviricota</taxon>
        <taxon>Caudoviricetes</taxon>
        <taxon>Aliceevansviridae</taxon>
        <taxon>Moineauvirus</taxon>
        <taxon>Moineauvirus VA214</taxon>
    </lineage>
</organism>
<evidence type="ECO:0000313" key="2">
    <source>
        <dbReference type="Proteomes" id="UP000240716"/>
    </source>
</evidence>
<dbReference type="KEGG" id="vg:77923657"/>
<sequence length="63" mass="7581">MSIKTREFWTDQYNENIDELINEFLEEEQNIEVIDIKYQAVTYKGISKHIIRTLALVIYKEAE</sequence>
<dbReference type="Proteomes" id="UP000240716">
    <property type="component" value="Segment"/>
</dbReference>
<dbReference type="GeneID" id="77923657"/>
<proteinExistence type="predicted"/>
<evidence type="ECO:0008006" key="3">
    <source>
        <dbReference type="Google" id="ProtNLM"/>
    </source>
</evidence>
<evidence type="ECO:0000313" key="1">
    <source>
        <dbReference type="EMBL" id="AUN43358.1"/>
    </source>
</evidence>
<dbReference type="EMBL" id="MG708274">
    <property type="protein sequence ID" value="AUN43358.1"/>
    <property type="molecule type" value="Genomic_DNA"/>
</dbReference>
<dbReference type="RefSeq" id="YP_010648221.1">
    <property type="nucleotide sequence ID" value="NC_070725.1"/>
</dbReference>
<reference evidence="1 2" key="1">
    <citation type="submission" date="2017-12" db="EMBL/GenBank/DDBJ databases">
        <title>Streptococcus thermophilus bacteriophages and their control in the dairy environment.</title>
        <authorList>
            <person name="Duarte V.S."/>
            <person name="Treu L."/>
            <person name="Giaretta S."/>
            <person name="Campanaro S."/>
            <person name="Vidigal P.M.P."/>
            <person name="Tarrah A."/>
            <person name="Corich V."/>
            <person name="Giacomini A."/>
        </authorList>
    </citation>
    <scope>NUCLEOTIDE SEQUENCE [LARGE SCALE GENOMIC DNA]</scope>
</reference>
<keyword evidence="2" id="KW-1185">Reference proteome</keyword>